<dbReference type="InterPro" id="IPR013022">
    <property type="entry name" value="Xyl_isomerase-like_TIM-brl"/>
</dbReference>
<dbReference type="AlphaFoldDB" id="A0A2T0VT21"/>
<sequence>MRQVTYSTLPFLHLTPVEAVKRCLEQGTDKVELFMEGSSWSDLTLTQLDQLAGALTEVDMTYSVHPPQFDLNLASQWPDIRKAAVREYSRAIEFAGGIGASHVVINPGVRHLSVFDMNQSRLYAKEGIEALLPLAVTHQVQLGIENGGSKLKELFDEESFVAFVKAFDHDLIGAVIDSGHARLTRWNIPAAMKALDTKLIALHLNDTSGNVDNHLSLGKVLW</sequence>
<dbReference type="EMBL" id="PVTO01000048">
    <property type="protein sequence ID" value="PRY73992.1"/>
    <property type="molecule type" value="Genomic_DNA"/>
</dbReference>
<evidence type="ECO:0000259" key="1">
    <source>
        <dbReference type="Pfam" id="PF01261"/>
    </source>
</evidence>
<evidence type="ECO:0000313" key="2">
    <source>
        <dbReference type="EMBL" id="PRY73992.1"/>
    </source>
</evidence>
<proteinExistence type="predicted"/>
<keyword evidence="2" id="KW-0413">Isomerase</keyword>
<dbReference type="SUPFAM" id="SSF51658">
    <property type="entry name" value="Xylose isomerase-like"/>
    <property type="match status" value="1"/>
</dbReference>
<dbReference type="Gene3D" id="3.20.20.150">
    <property type="entry name" value="Divalent-metal-dependent TIM barrel enzymes"/>
    <property type="match status" value="1"/>
</dbReference>
<dbReference type="GO" id="GO:0016853">
    <property type="term" value="F:isomerase activity"/>
    <property type="evidence" value="ECO:0007669"/>
    <property type="project" value="UniProtKB-KW"/>
</dbReference>
<feature type="domain" description="Xylose isomerase-like TIM barrel" evidence="1">
    <location>
        <begin position="21"/>
        <end position="219"/>
    </location>
</feature>
<dbReference type="PANTHER" id="PTHR12110">
    <property type="entry name" value="HYDROXYPYRUVATE ISOMERASE"/>
    <property type="match status" value="1"/>
</dbReference>
<dbReference type="RefSeq" id="WP_170068912.1">
    <property type="nucleotide sequence ID" value="NZ_PVTO01000048.1"/>
</dbReference>
<dbReference type="Pfam" id="PF01261">
    <property type="entry name" value="AP_endonuc_2"/>
    <property type="match status" value="1"/>
</dbReference>
<reference evidence="2 3" key="1">
    <citation type="submission" date="2018-03" db="EMBL/GenBank/DDBJ databases">
        <title>Genomic Encyclopedia of Archaeal and Bacterial Type Strains, Phase II (KMG-II): from individual species to whole genera.</title>
        <authorList>
            <person name="Goeker M."/>
        </authorList>
    </citation>
    <scope>NUCLEOTIDE SEQUENCE [LARGE SCALE GENOMIC DNA]</scope>
    <source>
        <strain evidence="2 3">DSM 13175</strain>
    </source>
</reference>
<organism evidence="2 3">
    <name type="scientific">Alkalibacterium olivapovliticus</name>
    <dbReference type="NCBI Taxonomy" id="99907"/>
    <lineage>
        <taxon>Bacteria</taxon>
        <taxon>Bacillati</taxon>
        <taxon>Bacillota</taxon>
        <taxon>Bacilli</taxon>
        <taxon>Lactobacillales</taxon>
        <taxon>Carnobacteriaceae</taxon>
        <taxon>Alkalibacterium</taxon>
    </lineage>
</organism>
<dbReference type="Proteomes" id="UP000238205">
    <property type="component" value="Unassembled WGS sequence"/>
</dbReference>
<accession>A0A2T0VT21</accession>
<dbReference type="InterPro" id="IPR036237">
    <property type="entry name" value="Xyl_isomerase-like_sf"/>
</dbReference>
<gene>
    <name evidence="2" type="ORF">CLV38_1481</name>
</gene>
<evidence type="ECO:0000313" key="3">
    <source>
        <dbReference type="Proteomes" id="UP000238205"/>
    </source>
</evidence>
<keyword evidence="3" id="KW-1185">Reference proteome</keyword>
<dbReference type="InterPro" id="IPR050312">
    <property type="entry name" value="IolE/XylAMocC-like"/>
</dbReference>
<protein>
    <submittedName>
        <fullName evidence="2">Sugar phosphate isomerase/epimerase</fullName>
    </submittedName>
</protein>
<name>A0A2T0VT21_9LACT</name>
<comment type="caution">
    <text evidence="2">The sequence shown here is derived from an EMBL/GenBank/DDBJ whole genome shotgun (WGS) entry which is preliminary data.</text>
</comment>